<organism evidence="1 2">
    <name type="scientific">Anaerosalibacter massiliensis</name>
    <dbReference type="NCBI Taxonomy" id="1347392"/>
    <lineage>
        <taxon>Bacteria</taxon>
        <taxon>Bacillati</taxon>
        <taxon>Bacillota</taxon>
        <taxon>Tissierellia</taxon>
        <taxon>Tissierellales</taxon>
        <taxon>Sporanaerobacteraceae</taxon>
        <taxon>Anaerosalibacter</taxon>
    </lineage>
</organism>
<dbReference type="InterPro" id="IPR029058">
    <property type="entry name" value="AB_hydrolase_fold"/>
</dbReference>
<reference evidence="1" key="1">
    <citation type="submission" date="2022-07" db="EMBL/GenBank/DDBJ databases">
        <title>Enhanced cultured diversity of the mouse gut microbiota enables custom-made synthetic communities.</title>
        <authorList>
            <person name="Afrizal A."/>
        </authorList>
    </citation>
    <scope>NUCLEOTIDE SEQUENCE</scope>
    <source>
        <strain evidence="1">DSM 29482</strain>
    </source>
</reference>
<dbReference type="GO" id="GO:0008374">
    <property type="term" value="F:O-acyltransferase activity"/>
    <property type="evidence" value="ECO:0007669"/>
    <property type="project" value="InterPro"/>
</dbReference>
<evidence type="ECO:0008006" key="3">
    <source>
        <dbReference type="Google" id="ProtNLM"/>
    </source>
</evidence>
<comment type="caution">
    <text evidence="1">The sequence shown here is derived from an EMBL/GenBank/DDBJ whole genome shotgun (WGS) entry which is preliminary data.</text>
</comment>
<keyword evidence="2" id="KW-1185">Reference proteome</keyword>
<dbReference type="Proteomes" id="UP001142078">
    <property type="component" value="Unassembled WGS sequence"/>
</dbReference>
<dbReference type="SUPFAM" id="SSF53474">
    <property type="entry name" value="alpha/beta-Hydrolases"/>
    <property type="match status" value="1"/>
</dbReference>
<dbReference type="Pfam" id="PF02450">
    <property type="entry name" value="LCAT"/>
    <property type="match status" value="1"/>
</dbReference>
<gene>
    <name evidence="1" type="ORF">NSA23_03295</name>
</gene>
<name>A0A9X2MGI0_9FIRM</name>
<dbReference type="InterPro" id="IPR003386">
    <property type="entry name" value="LACT/PDAT_acylTrfase"/>
</dbReference>
<accession>A0A9X2MGI0</accession>
<evidence type="ECO:0000313" key="2">
    <source>
        <dbReference type="Proteomes" id="UP001142078"/>
    </source>
</evidence>
<protein>
    <recommendedName>
        <fullName evidence="3">Lecithin:cholesterol acyltransferase</fullName>
    </recommendedName>
</protein>
<sequence length="418" mass="47563">MNPIVFVPGLFGSLGDDIIKGTGDFSFGLSTHVYRPFLNILNSLGYIEGENLFVSFYDWRKSCDYSSEKYLIPTIKKAKEISGKGKVDLICHSMGGLVSRAYIQGKDYNKDVDKLILIGTPNAGAINAYYFWSGGKIPYPKVEENLFYKALKIGFTWYFRMFQQLGYLDVLRKTFPSAKDLLPSFKYGDYIKVLEKNGEKEFLPIYNMSIQNDFLNGLDEENLEDVEIYLIAGNNIKTNKYLLVKDRTSLGRKWKDGKPEGVYTTNLGDGTVTLNSSRTLQGELIQLDGNHSSIMYKSKEHIANILGKSTVETVEEKEVDSIYGLIITNCKKLEIKTFDNNIITSDTVKIVDDKVSLSKLGSNNYWSFIEKPIKKGMEIAIEPIKNMNSKVFIYSLRDNEEMEIITNKILIRKESIYI</sequence>
<dbReference type="AlphaFoldDB" id="A0A9X2MGI0"/>
<proteinExistence type="predicted"/>
<dbReference type="PANTHER" id="PTHR11440">
    <property type="entry name" value="LECITHIN-CHOLESTEROL ACYLTRANSFERASE-RELATED"/>
    <property type="match status" value="1"/>
</dbReference>
<dbReference type="GO" id="GO:0006629">
    <property type="term" value="P:lipid metabolic process"/>
    <property type="evidence" value="ECO:0007669"/>
    <property type="project" value="InterPro"/>
</dbReference>
<dbReference type="RefSeq" id="WP_257490123.1">
    <property type="nucleotide sequence ID" value="NZ_JANJZL010000002.1"/>
</dbReference>
<evidence type="ECO:0000313" key="1">
    <source>
        <dbReference type="EMBL" id="MCR2043136.1"/>
    </source>
</evidence>
<dbReference type="Gene3D" id="3.40.50.1820">
    <property type="entry name" value="alpha/beta hydrolase"/>
    <property type="match status" value="1"/>
</dbReference>
<dbReference type="EMBL" id="JANJZL010000002">
    <property type="protein sequence ID" value="MCR2043136.1"/>
    <property type="molecule type" value="Genomic_DNA"/>
</dbReference>